<keyword evidence="2" id="KW-0547">Nucleotide-binding</keyword>
<dbReference type="SMART" id="SM00173">
    <property type="entry name" value="RAS"/>
    <property type="match status" value="1"/>
</dbReference>
<dbReference type="Gene3D" id="3.40.50.300">
    <property type="entry name" value="P-loop containing nucleotide triphosphate hydrolases"/>
    <property type="match status" value="1"/>
</dbReference>
<reference evidence="4 5" key="1">
    <citation type="journal article" date="2013" name="Curr. Biol.">
        <title>The Genome of the Foraminiferan Reticulomyxa filosa.</title>
        <authorList>
            <person name="Glockner G."/>
            <person name="Hulsmann N."/>
            <person name="Schleicher M."/>
            <person name="Noegel A.A."/>
            <person name="Eichinger L."/>
            <person name="Gallinger C."/>
            <person name="Pawlowski J."/>
            <person name="Sierra R."/>
            <person name="Euteneuer U."/>
            <person name="Pillet L."/>
            <person name="Moustafa A."/>
            <person name="Platzer M."/>
            <person name="Groth M."/>
            <person name="Szafranski K."/>
            <person name="Schliwa M."/>
        </authorList>
    </citation>
    <scope>NUCLEOTIDE SEQUENCE [LARGE SCALE GENOMIC DNA]</scope>
</reference>
<dbReference type="InterPro" id="IPR050305">
    <property type="entry name" value="Small_GTPase_Rab"/>
</dbReference>
<keyword evidence="5" id="KW-1185">Reference proteome</keyword>
<dbReference type="GO" id="GO:0005525">
    <property type="term" value="F:GTP binding"/>
    <property type="evidence" value="ECO:0007669"/>
    <property type="project" value="UniProtKB-KW"/>
</dbReference>
<dbReference type="PRINTS" id="PR00449">
    <property type="entry name" value="RASTRNSFRMNG"/>
</dbReference>
<evidence type="ECO:0000313" key="5">
    <source>
        <dbReference type="Proteomes" id="UP000023152"/>
    </source>
</evidence>
<sequence length="144" mass="16099">MKLDNKQKGNTEKVYACLLVYDITNAQSFKQIETWKKNFLEQAYIEDTEKFPFVLCGNKSDLEQSRAVSTQDGERLANQHKMLFYETSALSGKNINEVIQKIATIGGDSETVPSIQANIANKALKLDLETQETKTPPTSNSCAC</sequence>
<organism evidence="4 5">
    <name type="scientific">Reticulomyxa filosa</name>
    <dbReference type="NCBI Taxonomy" id="46433"/>
    <lineage>
        <taxon>Eukaryota</taxon>
        <taxon>Sar</taxon>
        <taxon>Rhizaria</taxon>
        <taxon>Retaria</taxon>
        <taxon>Foraminifera</taxon>
        <taxon>Monothalamids</taxon>
        <taxon>Reticulomyxidae</taxon>
        <taxon>Reticulomyxa</taxon>
    </lineage>
</organism>
<dbReference type="SMART" id="SM00175">
    <property type="entry name" value="RAB"/>
    <property type="match status" value="1"/>
</dbReference>
<dbReference type="AlphaFoldDB" id="X6NDF4"/>
<protein>
    <submittedName>
        <fullName evidence="4">Uncharacterized protein</fullName>
    </submittedName>
</protein>
<accession>X6NDF4</accession>
<evidence type="ECO:0000313" key="4">
    <source>
        <dbReference type="EMBL" id="ETO24021.1"/>
    </source>
</evidence>
<evidence type="ECO:0000256" key="1">
    <source>
        <dbReference type="ARBA" id="ARBA00006270"/>
    </source>
</evidence>
<evidence type="ECO:0000256" key="3">
    <source>
        <dbReference type="ARBA" id="ARBA00023134"/>
    </source>
</evidence>
<proteinExistence type="inferred from homology"/>
<name>X6NDF4_RETFI</name>
<dbReference type="OrthoDB" id="9989112at2759"/>
<evidence type="ECO:0000256" key="2">
    <source>
        <dbReference type="ARBA" id="ARBA00022741"/>
    </source>
</evidence>
<dbReference type="EMBL" id="ASPP01009506">
    <property type="protein sequence ID" value="ETO24021.1"/>
    <property type="molecule type" value="Genomic_DNA"/>
</dbReference>
<dbReference type="SUPFAM" id="SSF52540">
    <property type="entry name" value="P-loop containing nucleoside triphosphate hydrolases"/>
    <property type="match status" value="1"/>
</dbReference>
<dbReference type="GO" id="GO:0003924">
    <property type="term" value="F:GTPase activity"/>
    <property type="evidence" value="ECO:0007669"/>
    <property type="project" value="InterPro"/>
</dbReference>
<dbReference type="PANTHER" id="PTHR47980">
    <property type="entry name" value="LD44762P"/>
    <property type="match status" value="1"/>
</dbReference>
<dbReference type="InterPro" id="IPR001806">
    <property type="entry name" value="Small_GTPase"/>
</dbReference>
<dbReference type="Pfam" id="PF00071">
    <property type="entry name" value="Ras"/>
    <property type="match status" value="1"/>
</dbReference>
<dbReference type="CDD" id="cd00154">
    <property type="entry name" value="Rab"/>
    <property type="match status" value="1"/>
</dbReference>
<comment type="caution">
    <text evidence="4">The sequence shown here is derived from an EMBL/GenBank/DDBJ whole genome shotgun (WGS) entry which is preliminary data.</text>
</comment>
<dbReference type="Proteomes" id="UP000023152">
    <property type="component" value="Unassembled WGS sequence"/>
</dbReference>
<dbReference type="InterPro" id="IPR027417">
    <property type="entry name" value="P-loop_NTPase"/>
</dbReference>
<keyword evidence="3" id="KW-0342">GTP-binding</keyword>
<dbReference type="PROSITE" id="PS51419">
    <property type="entry name" value="RAB"/>
    <property type="match status" value="1"/>
</dbReference>
<comment type="similarity">
    <text evidence="1">Belongs to the small GTPase superfamily. Rab family.</text>
</comment>
<gene>
    <name evidence="4" type="ORF">RFI_13140</name>
</gene>
<dbReference type="PROSITE" id="PS51421">
    <property type="entry name" value="RAS"/>
    <property type="match status" value="1"/>
</dbReference>